<proteinExistence type="predicted"/>
<dbReference type="AlphaFoldDB" id="A0A3Q3XLL8"/>
<dbReference type="CDD" id="cd00054">
    <property type="entry name" value="EGF_CA"/>
    <property type="match status" value="1"/>
</dbReference>
<reference evidence="8" key="1">
    <citation type="submission" date="2025-08" db="UniProtKB">
        <authorList>
            <consortium name="Ensembl"/>
        </authorList>
    </citation>
    <scope>IDENTIFICATION</scope>
</reference>
<dbReference type="InterPro" id="IPR000742">
    <property type="entry name" value="EGF"/>
</dbReference>
<dbReference type="InterPro" id="IPR051022">
    <property type="entry name" value="Notch_Cell-Fate_Det"/>
</dbReference>
<evidence type="ECO:0000256" key="5">
    <source>
        <dbReference type="ARBA" id="ARBA00023180"/>
    </source>
</evidence>
<dbReference type="PRINTS" id="PR00010">
    <property type="entry name" value="EGFBLOOD"/>
</dbReference>
<dbReference type="Gene3D" id="2.10.25.10">
    <property type="entry name" value="Laminin"/>
    <property type="match status" value="3"/>
</dbReference>
<dbReference type="SMART" id="SM00181">
    <property type="entry name" value="EGF"/>
    <property type="match status" value="3"/>
</dbReference>
<protein>
    <recommendedName>
        <fullName evidence="7">EGF-like domain-containing protein</fullName>
    </recommendedName>
</protein>
<feature type="disulfide bond" evidence="6">
    <location>
        <begin position="61"/>
        <end position="70"/>
    </location>
</feature>
<name>A0A3Q3XLL8_MOLML</name>
<dbReference type="GO" id="GO:0005509">
    <property type="term" value="F:calcium ion binding"/>
    <property type="evidence" value="ECO:0007669"/>
    <property type="project" value="InterPro"/>
</dbReference>
<feature type="domain" description="EGF-like" evidence="7">
    <location>
        <begin position="35"/>
        <end position="71"/>
    </location>
</feature>
<dbReference type="InterPro" id="IPR001881">
    <property type="entry name" value="EGF-like_Ca-bd_dom"/>
</dbReference>
<keyword evidence="9" id="KW-1185">Reference proteome</keyword>
<dbReference type="PROSITE" id="PS00010">
    <property type="entry name" value="ASX_HYDROXYL"/>
    <property type="match status" value="1"/>
</dbReference>
<dbReference type="PANTHER" id="PTHR24049:SF35">
    <property type="entry name" value="EGF-LIKE DOMAIN-CONTAINING PROTEIN"/>
    <property type="match status" value="1"/>
</dbReference>
<dbReference type="OMA" id="GECINDV"/>
<feature type="disulfide bond" evidence="6">
    <location>
        <begin position="101"/>
        <end position="110"/>
    </location>
</feature>
<dbReference type="FunFam" id="2.10.25.10:FF:000100">
    <property type="entry name" value="neurogenic locus notch homolog protein 3"/>
    <property type="match status" value="1"/>
</dbReference>
<accession>A0A3Q3XLL8</accession>
<evidence type="ECO:0000313" key="9">
    <source>
        <dbReference type="Proteomes" id="UP000261620"/>
    </source>
</evidence>
<evidence type="ECO:0000259" key="7">
    <source>
        <dbReference type="PROSITE" id="PS50026"/>
    </source>
</evidence>
<evidence type="ECO:0000256" key="3">
    <source>
        <dbReference type="ARBA" id="ARBA00022737"/>
    </source>
</evidence>
<keyword evidence="2" id="KW-0732">Signal</keyword>
<dbReference type="Proteomes" id="UP000261620">
    <property type="component" value="Unplaced"/>
</dbReference>
<sequence length="163" mass="17747">SLSLPPSLPLWGPACIYDSDTTCEKHHRRLSSYFSSDPCTSNPCANGGQCSAIDSHYICTCTPFFSGKTCKQDVNECDASPSPCKNGGECINDVGGYRCKCPQEYTGKHCESRYLPCNPSPCLNGGTCIQRGETSYECSCVPGRECKIVHKREVVCRPLGNKD</sequence>
<dbReference type="STRING" id="94237.ENSMMOP00000024911"/>
<reference evidence="8" key="2">
    <citation type="submission" date="2025-09" db="UniProtKB">
        <authorList>
            <consortium name="Ensembl"/>
        </authorList>
    </citation>
    <scope>IDENTIFICATION</scope>
</reference>
<dbReference type="PROSITE" id="PS00022">
    <property type="entry name" value="EGF_1"/>
    <property type="match status" value="2"/>
</dbReference>
<dbReference type="PROSITE" id="PS50026">
    <property type="entry name" value="EGF_3"/>
    <property type="match status" value="3"/>
</dbReference>
<evidence type="ECO:0000256" key="4">
    <source>
        <dbReference type="ARBA" id="ARBA00023157"/>
    </source>
</evidence>
<dbReference type="InterPro" id="IPR049883">
    <property type="entry name" value="NOTCH1_EGF-like"/>
</dbReference>
<evidence type="ECO:0000256" key="6">
    <source>
        <dbReference type="PROSITE-ProRule" id="PRU00076"/>
    </source>
</evidence>
<dbReference type="InterPro" id="IPR018097">
    <property type="entry name" value="EGF_Ca-bd_CS"/>
</dbReference>
<feature type="domain" description="EGF-like" evidence="7">
    <location>
        <begin position="113"/>
        <end position="147"/>
    </location>
</feature>
<keyword evidence="1 6" id="KW-0245">EGF-like domain</keyword>
<dbReference type="InterPro" id="IPR000152">
    <property type="entry name" value="EGF-type_Asp/Asn_hydroxyl_site"/>
</dbReference>
<comment type="caution">
    <text evidence="6">Lacks conserved residue(s) required for the propagation of feature annotation.</text>
</comment>
<dbReference type="SMART" id="SM00179">
    <property type="entry name" value="EGF_CA"/>
    <property type="match status" value="3"/>
</dbReference>
<dbReference type="Pfam" id="PF07645">
    <property type="entry name" value="EGF_CA"/>
    <property type="match status" value="1"/>
</dbReference>
<evidence type="ECO:0000256" key="1">
    <source>
        <dbReference type="ARBA" id="ARBA00022536"/>
    </source>
</evidence>
<dbReference type="FunFam" id="2.10.25.10:FF:000151">
    <property type="entry name" value="FAT atypical cadherin 4"/>
    <property type="match status" value="1"/>
</dbReference>
<feature type="domain" description="EGF-like" evidence="7">
    <location>
        <begin position="73"/>
        <end position="111"/>
    </location>
</feature>
<keyword evidence="5" id="KW-0325">Glycoprotein</keyword>
<keyword evidence="4 6" id="KW-1015">Disulfide bond</keyword>
<dbReference type="SUPFAM" id="SSF57196">
    <property type="entry name" value="EGF/Laminin"/>
    <property type="match status" value="3"/>
</dbReference>
<evidence type="ECO:0000313" key="8">
    <source>
        <dbReference type="Ensembl" id="ENSMMOP00000024911.1"/>
    </source>
</evidence>
<dbReference type="Pfam" id="PF00008">
    <property type="entry name" value="EGF"/>
    <property type="match status" value="2"/>
</dbReference>
<keyword evidence="3" id="KW-0677">Repeat</keyword>
<dbReference type="PANTHER" id="PTHR24049">
    <property type="entry name" value="CRUMBS FAMILY MEMBER"/>
    <property type="match status" value="1"/>
</dbReference>
<dbReference type="Ensembl" id="ENSMMOT00000025329.1">
    <property type="protein sequence ID" value="ENSMMOP00000024911.1"/>
    <property type="gene ID" value="ENSMMOG00000018931.1"/>
</dbReference>
<evidence type="ECO:0000256" key="2">
    <source>
        <dbReference type="ARBA" id="ARBA00022729"/>
    </source>
</evidence>
<dbReference type="PROSITE" id="PS01187">
    <property type="entry name" value="EGF_CA"/>
    <property type="match status" value="1"/>
</dbReference>
<organism evidence="8 9">
    <name type="scientific">Mola mola</name>
    <name type="common">Ocean sunfish</name>
    <name type="synonym">Tetraodon mola</name>
    <dbReference type="NCBI Taxonomy" id="94237"/>
    <lineage>
        <taxon>Eukaryota</taxon>
        <taxon>Metazoa</taxon>
        <taxon>Chordata</taxon>
        <taxon>Craniata</taxon>
        <taxon>Vertebrata</taxon>
        <taxon>Euteleostomi</taxon>
        <taxon>Actinopterygii</taxon>
        <taxon>Neopterygii</taxon>
        <taxon>Teleostei</taxon>
        <taxon>Neoteleostei</taxon>
        <taxon>Acanthomorphata</taxon>
        <taxon>Eupercaria</taxon>
        <taxon>Tetraodontiformes</taxon>
        <taxon>Molidae</taxon>
        <taxon>Mola</taxon>
    </lineage>
</organism>